<dbReference type="Proteomes" id="UP000765160">
    <property type="component" value="Unassembled WGS sequence"/>
</dbReference>
<dbReference type="RefSeq" id="WP_168048071.1">
    <property type="nucleotide sequence ID" value="NZ_JAATJR010000002.1"/>
</dbReference>
<dbReference type="EMBL" id="JAAVTX010000002">
    <property type="protein sequence ID" value="NKE44235.1"/>
    <property type="molecule type" value="Genomic_DNA"/>
</dbReference>
<evidence type="ECO:0000313" key="2">
    <source>
        <dbReference type="Proteomes" id="UP000765160"/>
    </source>
</evidence>
<evidence type="ECO:0000313" key="1">
    <source>
        <dbReference type="EMBL" id="NKE44235.1"/>
    </source>
</evidence>
<organism evidence="1 2">
    <name type="scientific">Falsiroseomonas frigidaquae</name>
    <dbReference type="NCBI Taxonomy" id="487318"/>
    <lineage>
        <taxon>Bacteria</taxon>
        <taxon>Pseudomonadati</taxon>
        <taxon>Pseudomonadota</taxon>
        <taxon>Alphaproteobacteria</taxon>
        <taxon>Acetobacterales</taxon>
        <taxon>Roseomonadaceae</taxon>
        <taxon>Falsiroseomonas</taxon>
    </lineage>
</organism>
<proteinExistence type="predicted"/>
<protein>
    <submittedName>
        <fullName evidence="1">Uncharacterized protein</fullName>
    </submittedName>
</protein>
<comment type="caution">
    <text evidence="1">The sequence shown here is derived from an EMBL/GenBank/DDBJ whole genome shotgun (WGS) entry which is preliminary data.</text>
</comment>
<keyword evidence="2" id="KW-1185">Reference proteome</keyword>
<gene>
    <name evidence="1" type="ORF">HB662_05565</name>
</gene>
<accession>A0ABX1EUL2</accession>
<reference evidence="1 2" key="1">
    <citation type="submission" date="2020-03" db="EMBL/GenBank/DDBJ databases">
        <title>Roseomonas selenitidurans sp. nov. isolated from soil.</title>
        <authorList>
            <person name="Liu H."/>
        </authorList>
    </citation>
    <scope>NUCLEOTIDE SEQUENCE [LARGE SCALE GENOMIC DNA]</scope>
    <source>
        <strain evidence="1 2">JCM 15073</strain>
    </source>
</reference>
<name>A0ABX1EUL2_9PROT</name>
<sequence>MMQQAVTLPLAPGLGSLQAEQPAFLSLPRHGRRPLGFHGRLLLQVSAREPTLPVWSDVTVHESVTRHLVIAIRHALREDRSVSRDYAEACDGPDVALAFLHAHDPLHDLPVEALYAAAEGLAEPARHQAAAACAQRLRQSWREVLSTCFGHRNPQGDLR</sequence>